<reference evidence="2 3" key="1">
    <citation type="submission" date="2024-04" db="EMBL/GenBank/DDBJ databases">
        <title>Flavobacterium sp. DGU11 16S ribosomal RNA gene Genome sequencing and assembly.</title>
        <authorList>
            <person name="Park S."/>
        </authorList>
    </citation>
    <scope>NUCLEOTIDE SEQUENCE [LARGE SCALE GENOMIC DNA]</scope>
    <source>
        <strain evidence="2 3">DGU11</strain>
    </source>
</reference>
<evidence type="ECO:0000313" key="2">
    <source>
        <dbReference type="EMBL" id="MEL1242853.1"/>
    </source>
</evidence>
<protein>
    <recommendedName>
        <fullName evidence="1">DUF6892 domain-containing protein</fullName>
    </recommendedName>
</protein>
<dbReference type="EMBL" id="JBBYHR010000001">
    <property type="protein sequence ID" value="MEL1242853.1"/>
    <property type="molecule type" value="Genomic_DNA"/>
</dbReference>
<keyword evidence="3" id="KW-1185">Reference proteome</keyword>
<organism evidence="2 3">
    <name type="scientific">Flavobacterium arundinis</name>
    <dbReference type="NCBI Taxonomy" id="3139143"/>
    <lineage>
        <taxon>Bacteria</taxon>
        <taxon>Pseudomonadati</taxon>
        <taxon>Bacteroidota</taxon>
        <taxon>Flavobacteriia</taxon>
        <taxon>Flavobacteriales</taxon>
        <taxon>Flavobacteriaceae</taxon>
        <taxon>Flavobacterium</taxon>
    </lineage>
</organism>
<name>A0ABU9HRR5_9FLAO</name>
<sequence>MNTTAFKDFINKLSERSDIEIHSIDLGQPASAAVLDDYKGEIPTELLEFYAVMNGCHLYASFKHDRNLEVGINIPAIEYLHAFRPADQTNLNIDEKFLSLEFEWIENNYSPFYYVMALGETDVNQSAIMRLELFPERHMVKAADSLENWMEKAADAGLTVGWASPDFHDNVTAIKKLLSTPPNNNDTKEPIGENNRKTVNRQFRDVNFKISIIGALHELGYYVEEAERIQNENADWDQSHKPIPAVLEFYTNLEIDQNYLDEIEGLYPDGGDLCYQYLFNEWDGEDNQFDIKSLEGIELLTNLKIFEPISMITDDGLDYAPLLLCKNLEKAAPEFIDDDEDGILQQLKDRGVETGDRHSKHNNEVSVSEPVPFDTETKRILVFSLNEFEERFGKLEMDISKTVYESPFYIYDLSLESQGPKFPDEKDISDEDFRTGFEILNKIWLDHIVHSSAMYYTPIFKKEPNPENNKHSISCSYGFAPGYDVNAAIENIARYDFVVVRWEDFWKI</sequence>
<gene>
    <name evidence="2" type="ORF">AAEO56_01155</name>
</gene>
<evidence type="ECO:0000259" key="1">
    <source>
        <dbReference type="Pfam" id="PF21832"/>
    </source>
</evidence>
<dbReference type="Pfam" id="PF21832">
    <property type="entry name" value="DUF6892"/>
    <property type="match status" value="1"/>
</dbReference>
<accession>A0ABU9HRR5</accession>
<dbReference type="InterPro" id="IPR054187">
    <property type="entry name" value="DUF6892"/>
</dbReference>
<dbReference type="RefSeq" id="WP_341695177.1">
    <property type="nucleotide sequence ID" value="NZ_JBBYHR010000001.1"/>
</dbReference>
<proteinExistence type="predicted"/>
<comment type="caution">
    <text evidence="2">The sequence shown here is derived from an EMBL/GenBank/DDBJ whole genome shotgun (WGS) entry which is preliminary data.</text>
</comment>
<evidence type="ECO:0000313" key="3">
    <source>
        <dbReference type="Proteomes" id="UP001464555"/>
    </source>
</evidence>
<feature type="domain" description="DUF6892" evidence="1">
    <location>
        <begin position="202"/>
        <end position="353"/>
    </location>
</feature>
<dbReference type="Proteomes" id="UP001464555">
    <property type="component" value="Unassembled WGS sequence"/>
</dbReference>